<name>A0CAU9_PARTE</name>
<dbReference type="Proteomes" id="UP000000600">
    <property type="component" value="Unassembled WGS sequence"/>
</dbReference>
<dbReference type="PANTHER" id="PTHR31600">
    <property type="entry name" value="TINY MACROCYSTS PROTEIN B-RELATED"/>
    <property type="match status" value="1"/>
</dbReference>
<feature type="transmembrane region" description="Helical" evidence="1">
    <location>
        <begin position="212"/>
        <end position="234"/>
    </location>
</feature>
<dbReference type="RefSeq" id="XP_001435313.1">
    <property type="nucleotide sequence ID" value="XM_001435276.1"/>
</dbReference>
<dbReference type="KEGG" id="ptm:GSPATT00036697001"/>
<evidence type="ECO:0000256" key="1">
    <source>
        <dbReference type="SAM" id="Phobius"/>
    </source>
</evidence>
<feature type="transmembrane region" description="Helical" evidence="1">
    <location>
        <begin position="1530"/>
        <end position="1556"/>
    </location>
</feature>
<reference evidence="2 3" key="1">
    <citation type="journal article" date="2006" name="Nature">
        <title>Global trends of whole-genome duplications revealed by the ciliate Paramecium tetraurelia.</title>
        <authorList>
            <consortium name="Genoscope"/>
            <person name="Aury J.-M."/>
            <person name="Jaillon O."/>
            <person name="Duret L."/>
            <person name="Noel B."/>
            <person name="Jubin C."/>
            <person name="Porcel B.M."/>
            <person name="Segurens B."/>
            <person name="Daubin V."/>
            <person name="Anthouard V."/>
            <person name="Aiach N."/>
            <person name="Arnaiz O."/>
            <person name="Billaut A."/>
            <person name="Beisson J."/>
            <person name="Blanc I."/>
            <person name="Bouhouche K."/>
            <person name="Camara F."/>
            <person name="Duharcourt S."/>
            <person name="Guigo R."/>
            <person name="Gogendeau D."/>
            <person name="Katinka M."/>
            <person name="Keller A.-M."/>
            <person name="Kissmehl R."/>
            <person name="Klotz C."/>
            <person name="Koll F."/>
            <person name="Le Moue A."/>
            <person name="Lepere C."/>
            <person name="Malinsky S."/>
            <person name="Nowacki M."/>
            <person name="Nowak J.K."/>
            <person name="Plattner H."/>
            <person name="Poulain J."/>
            <person name="Ruiz F."/>
            <person name="Serrano V."/>
            <person name="Zagulski M."/>
            <person name="Dessen P."/>
            <person name="Betermier M."/>
            <person name="Weissenbach J."/>
            <person name="Scarpelli C."/>
            <person name="Schachter V."/>
            <person name="Sperling L."/>
            <person name="Meyer E."/>
            <person name="Cohen J."/>
            <person name="Wincker P."/>
        </authorList>
    </citation>
    <scope>NUCLEOTIDE SEQUENCE [LARGE SCALE GENOMIC DNA]</scope>
    <source>
        <strain evidence="2 3">Stock d4-2</strain>
    </source>
</reference>
<protein>
    <recommendedName>
        <fullName evidence="4">PAS domain-containing protein</fullName>
    </recommendedName>
</protein>
<dbReference type="HOGENOM" id="CLU_242612_0_0_1"/>
<dbReference type="InterPro" id="IPR052994">
    <property type="entry name" value="Tiny_macrocysts_regulators"/>
</dbReference>
<dbReference type="GeneID" id="5021098"/>
<evidence type="ECO:0000313" key="2">
    <source>
        <dbReference type="EMBL" id="CAK67916.1"/>
    </source>
</evidence>
<keyword evidence="1" id="KW-1133">Transmembrane helix</keyword>
<dbReference type="OMA" id="NEMYNME"/>
<dbReference type="EMBL" id="CT868055">
    <property type="protein sequence ID" value="CAK67916.1"/>
    <property type="molecule type" value="Genomic_DNA"/>
</dbReference>
<dbReference type="OrthoDB" id="303797at2759"/>
<feature type="transmembrane region" description="Helical" evidence="1">
    <location>
        <begin position="94"/>
        <end position="115"/>
    </location>
</feature>
<sequence length="1588" mass="188298">MKANKIQRISNRIKKKTIQALLYISEDGFDITKSSFFNCLKMIMYFLQLEGYVFSQYESKPLTLKENIYFSNYTQLSAFTFILFEIGNDLLTQTFFYLIFFLHLVIYLLLLILSLDKSIEKTGITKKMLNLFFTNYQWIFVTPFQEISVGVMVCGDNAFIKSNQFSQDCQQTKSHFLYIFGTISTIFVFISGFSISYFFRNYQFNDKTFSRQFNYVTILRILLHQIVIILYYINMSSIDYVKHTASQIIGLTLIFDILFNQPFGHSFESKFYSAATLNHQCLLILTTIWIFRSKQNDEFIFLAFLIFIPINTFVSNQFLRLKQLEIYNSFNPLVFQRRFDKQLEEIYRVAESSESNVESKLLLHLIFKNHISICKDIECLCMQNLKSFFINSSINSNALNRWSTILFQKQLNFALIHKDFDVYEHLSLKFVTFLAKYQNNPINAYSILQKIMSSQQSQSQLSPNRRQTTTSFYFKNIQQILLKRNRKQFMSQQVHCSKKVESLLQGQAQIENIGTQIQEELLKLAMEKQRFWENYANNKIASIQLLDQALDRVQQMINQTNYAVQQLRNKIQHLVSHKNDCVSILNFELLYKICTTNNAQEIYAIQQKIKSILFADQYEDECYLNIHFQTKECISLIANVSQYKRGELWKPNQAVIQKFFQTNKEIKHLNDLLPHFIADIHNGIIENYIRQGKSQRSEAIISILSIIGEEYIQPITFTLRFFFPKFDSDNDFYMIGFLKKDEEVNDSNQNEKKVPGYICFDQNLNVLAINSVVANKLNLKIQRYNNYNGLDICSLLPTILSSLIDQYKQILSGKIDNLIDNEMIISKNQELFYVPNEFSKNYKINPNDSLEDKIRKFEQIYAETSEDQYQFSNTYQVDYQIFSKRLRYFDEPSNTVHYREFFILRLQFLENTGSNDSYNGRVYQQNKSILTEINDKDLDGMVELASSRSKSSTKSVLQQIQIFHHLLSNLNQSKHQRFFKMINIFFLVFFVFTFISISFTFKDIDFAFEDCQTTQISMLNEAAVYSNLVNSLNNQGIVDIAKPQLDIDIDDVKLSISYLQYQQILSDLIEYTSNNFLTVIQEVEFILELPSNFTMQLYSEFGQGIEYNKIENVLTFRQILSQNIQNFKSFRKKEDLGSIVLNYFKYIQQLKLSTKSCFEEFKEETSELTSRAYKTLIFMYVLLIFIYLSQIFMVNRMIKRHKFMLKLFIRTDYKEALLENDKYSILTSWFTQTKKGWDQKSMSSLLSQLNLSVKSLKDEDDIINGLTSSDKRSTEKGEKLIENNEKLKMHFSHKYKNFTGYITITILVLFTLIYILTFHIQITEISEELLIFSSFSLLLQDYQINYLVQYFRCQYYMNYQFYNYFENQIMAEIYRQDNFTEQDLQDDLQQLNKNVFSSILTNFDDALMDRILKLSEEEQTKFFQGNVCWLDQKICDEGSRKVLLKEEIESYYNTSLNQIFLQQGQIFYENNEMYNMEGLIGKYVKNLLNSKEYFLNNVWGFDIIISRVSNSIVYFQSRMNETIEDSETNMFLYALMIGLMYFFLLMMFIVLFEWYFNKQDRKRRQCLLQMPFSTILKKNIYSCLKFID</sequence>
<dbReference type="eggNOG" id="ENOG502SRHB">
    <property type="taxonomic scope" value="Eukaryota"/>
</dbReference>
<evidence type="ECO:0008006" key="4">
    <source>
        <dbReference type="Google" id="ProtNLM"/>
    </source>
</evidence>
<evidence type="ECO:0000313" key="3">
    <source>
        <dbReference type="Proteomes" id="UP000000600"/>
    </source>
</evidence>
<keyword evidence="3" id="KW-1185">Reference proteome</keyword>
<keyword evidence="1" id="KW-0812">Transmembrane</keyword>
<feature type="transmembrane region" description="Helical" evidence="1">
    <location>
        <begin position="136"/>
        <end position="155"/>
    </location>
</feature>
<dbReference type="InParanoid" id="A0CAU9"/>
<feature type="transmembrane region" description="Helical" evidence="1">
    <location>
        <begin position="981"/>
        <end position="1001"/>
    </location>
</feature>
<feature type="transmembrane region" description="Helical" evidence="1">
    <location>
        <begin position="1177"/>
        <end position="1198"/>
    </location>
</feature>
<feature type="transmembrane region" description="Helical" evidence="1">
    <location>
        <begin position="1298"/>
        <end position="1320"/>
    </location>
</feature>
<gene>
    <name evidence="2" type="ORF">GSPATT00036697001</name>
</gene>
<accession>A0CAU9</accession>
<feature type="transmembrane region" description="Helical" evidence="1">
    <location>
        <begin position="175"/>
        <end position="200"/>
    </location>
</feature>
<organism evidence="2 3">
    <name type="scientific">Paramecium tetraurelia</name>
    <dbReference type="NCBI Taxonomy" id="5888"/>
    <lineage>
        <taxon>Eukaryota</taxon>
        <taxon>Sar</taxon>
        <taxon>Alveolata</taxon>
        <taxon>Ciliophora</taxon>
        <taxon>Intramacronucleata</taxon>
        <taxon>Oligohymenophorea</taxon>
        <taxon>Peniculida</taxon>
        <taxon>Parameciidae</taxon>
        <taxon>Paramecium</taxon>
    </lineage>
</organism>
<feature type="transmembrane region" description="Helical" evidence="1">
    <location>
        <begin position="299"/>
        <end position="319"/>
    </location>
</feature>
<keyword evidence="1" id="KW-0472">Membrane</keyword>
<dbReference type="PANTHER" id="PTHR31600:SF2">
    <property type="entry name" value="GAMETE ENRICHED GENE 10 PROTEIN-RELATED"/>
    <property type="match status" value="1"/>
</dbReference>
<proteinExistence type="predicted"/>